<feature type="compositionally biased region" description="Polar residues" evidence="1">
    <location>
        <begin position="40"/>
        <end position="59"/>
    </location>
</feature>
<protein>
    <submittedName>
        <fullName evidence="2">Uncharacterized protein</fullName>
    </submittedName>
</protein>
<evidence type="ECO:0000313" key="3">
    <source>
        <dbReference type="Proteomes" id="UP000509510"/>
    </source>
</evidence>
<dbReference type="EMBL" id="CP055900">
    <property type="protein sequence ID" value="QKX59653.1"/>
    <property type="molecule type" value="Genomic_DNA"/>
</dbReference>
<proteinExistence type="predicted"/>
<dbReference type="GeneID" id="55994283"/>
<dbReference type="RefSeq" id="XP_035345830.1">
    <property type="nucleotide sequence ID" value="XM_035489937.1"/>
</dbReference>
<sequence>MITATDADQLHPDASTHSGALLEIVQHTATEQFIAAPVGQPQTPNQLSADSTENTTRQEAVTELSPDNYVERIIDDNVGSNQPVQGVVVFPPLNQGKGDVLVEEADTFLELLSDDWIANHRLTLASKRRAAERSRLAAVDAVPAESPIFAENRGTQLDVDWIPGSMEQESYQLEDPSAGPGLELPIEELVAQQRANTLS</sequence>
<accession>A0A7H8R438</accession>
<dbReference type="Proteomes" id="UP000509510">
    <property type="component" value="Chromosome III"/>
</dbReference>
<reference evidence="3" key="1">
    <citation type="submission" date="2020-06" db="EMBL/GenBank/DDBJ databases">
        <title>A chromosome-scale genome assembly of Talaromyces rugulosus W13939.</title>
        <authorList>
            <person name="Wang B."/>
            <person name="Guo L."/>
            <person name="Ye K."/>
            <person name="Wang L."/>
        </authorList>
    </citation>
    <scope>NUCLEOTIDE SEQUENCE [LARGE SCALE GENOMIC DNA]</scope>
    <source>
        <strain evidence="3">W13939</strain>
    </source>
</reference>
<keyword evidence="3" id="KW-1185">Reference proteome</keyword>
<evidence type="ECO:0000256" key="1">
    <source>
        <dbReference type="SAM" id="MobiDB-lite"/>
    </source>
</evidence>
<evidence type="ECO:0000313" key="2">
    <source>
        <dbReference type="EMBL" id="QKX59653.1"/>
    </source>
</evidence>
<feature type="region of interest" description="Disordered" evidence="1">
    <location>
        <begin position="36"/>
        <end position="61"/>
    </location>
</feature>
<dbReference type="KEGG" id="trg:TRUGW13939_06790"/>
<dbReference type="AlphaFoldDB" id="A0A7H8R438"/>
<name>A0A7H8R438_TALRU</name>
<dbReference type="OrthoDB" id="10552116at2759"/>
<gene>
    <name evidence="2" type="ORF">TRUGW13939_06790</name>
</gene>
<organism evidence="2 3">
    <name type="scientific">Talaromyces rugulosus</name>
    <name type="common">Penicillium rugulosum</name>
    <dbReference type="NCBI Taxonomy" id="121627"/>
    <lineage>
        <taxon>Eukaryota</taxon>
        <taxon>Fungi</taxon>
        <taxon>Dikarya</taxon>
        <taxon>Ascomycota</taxon>
        <taxon>Pezizomycotina</taxon>
        <taxon>Eurotiomycetes</taxon>
        <taxon>Eurotiomycetidae</taxon>
        <taxon>Eurotiales</taxon>
        <taxon>Trichocomaceae</taxon>
        <taxon>Talaromyces</taxon>
        <taxon>Talaromyces sect. Islandici</taxon>
    </lineage>
</organism>